<evidence type="ECO:0000256" key="2">
    <source>
        <dbReference type="ARBA" id="ARBA00022741"/>
    </source>
</evidence>
<dbReference type="NCBIfam" id="NF009891">
    <property type="entry name" value="PRK13351.1-1"/>
    <property type="match status" value="1"/>
</dbReference>
<dbReference type="SMART" id="SM00838">
    <property type="entry name" value="EFG_C"/>
    <property type="match status" value="1"/>
</dbReference>
<dbReference type="CDD" id="cd16262">
    <property type="entry name" value="EFG_III"/>
    <property type="match status" value="1"/>
</dbReference>
<gene>
    <name evidence="6" type="primary">fusA</name>
    <name evidence="6" type="ORF">COY37_03710</name>
</gene>
<dbReference type="Gene3D" id="3.40.50.300">
    <property type="entry name" value="P-loop containing nucleotide triphosphate hydrolases"/>
    <property type="match status" value="1"/>
</dbReference>
<feature type="domain" description="Tr-type G" evidence="5">
    <location>
        <begin position="7"/>
        <end position="278"/>
    </location>
</feature>
<dbReference type="InterPro" id="IPR035649">
    <property type="entry name" value="EFG_V"/>
</dbReference>
<dbReference type="InterPro" id="IPR020568">
    <property type="entry name" value="Ribosomal_Su5_D2-typ_SF"/>
</dbReference>
<dbReference type="Pfam" id="PF03764">
    <property type="entry name" value="EFG_IV"/>
    <property type="match status" value="1"/>
</dbReference>
<dbReference type="InterPro" id="IPR000795">
    <property type="entry name" value="T_Tr_GTP-bd_dom"/>
</dbReference>
<protein>
    <recommendedName>
        <fullName evidence="4">Elongation factor G</fullName>
    </recommendedName>
</protein>
<dbReference type="RefSeq" id="WP_286677570.1">
    <property type="nucleotide sequence ID" value="NZ_MNXI01000014.1"/>
</dbReference>
<organism evidence="6 7">
    <name type="scientific">Candidatus Aquicultor secundus</name>
    <dbReference type="NCBI Taxonomy" id="1973895"/>
    <lineage>
        <taxon>Bacteria</taxon>
        <taxon>Bacillati</taxon>
        <taxon>Actinomycetota</taxon>
        <taxon>Candidatus Aquicultoria</taxon>
        <taxon>Candidatus Aquicultorales</taxon>
        <taxon>Candidatus Aquicultoraceae</taxon>
        <taxon>Candidatus Aquicultor</taxon>
    </lineage>
</organism>
<dbReference type="CDD" id="cd03713">
    <property type="entry name" value="EFG_mtEFG_C"/>
    <property type="match status" value="1"/>
</dbReference>
<dbReference type="PANTHER" id="PTHR43261">
    <property type="entry name" value="TRANSLATION ELONGATION FACTOR G-RELATED"/>
    <property type="match status" value="1"/>
</dbReference>
<dbReference type="NCBIfam" id="TIGR00231">
    <property type="entry name" value="small_GTP"/>
    <property type="match status" value="1"/>
</dbReference>
<comment type="similarity">
    <text evidence="1">Belongs to the TRAFAC class translation factor GTPase superfamily. Classic translation factor GTPase family. EF-G/EF-2 subfamily.</text>
</comment>
<dbReference type="PROSITE" id="PS51722">
    <property type="entry name" value="G_TR_2"/>
    <property type="match status" value="1"/>
</dbReference>
<reference evidence="7" key="1">
    <citation type="submission" date="2017-09" db="EMBL/GenBank/DDBJ databases">
        <title>Depth-based differentiation of microbial function through sediment-hosted aquifers and enrichment of novel symbionts in the deep terrestrial subsurface.</title>
        <authorList>
            <person name="Probst A.J."/>
            <person name="Ladd B."/>
            <person name="Jarett J.K."/>
            <person name="Geller-Mcgrath D.E."/>
            <person name="Sieber C.M.K."/>
            <person name="Emerson J.B."/>
            <person name="Anantharaman K."/>
            <person name="Thomas B.C."/>
            <person name="Malmstrom R."/>
            <person name="Stieglmeier M."/>
            <person name="Klingl A."/>
            <person name="Woyke T."/>
            <person name="Ryan C.M."/>
            <person name="Banfield J.F."/>
        </authorList>
    </citation>
    <scope>NUCLEOTIDE SEQUENCE [LARGE SCALE GENOMIC DNA]</scope>
</reference>
<dbReference type="InterPro" id="IPR005517">
    <property type="entry name" value="Transl_elong_EFG/EF2_IV"/>
</dbReference>
<dbReference type="NCBIfam" id="NF009381">
    <property type="entry name" value="PRK12740.1-5"/>
    <property type="match status" value="1"/>
</dbReference>
<evidence type="ECO:0000256" key="3">
    <source>
        <dbReference type="ARBA" id="ARBA00023134"/>
    </source>
</evidence>
<evidence type="ECO:0000313" key="6">
    <source>
        <dbReference type="EMBL" id="PIZ40491.1"/>
    </source>
</evidence>
<keyword evidence="6" id="KW-0648">Protein biosynthesis</keyword>
<keyword evidence="2" id="KW-0547">Nucleotide-binding</keyword>
<dbReference type="Gene3D" id="3.30.230.10">
    <property type="match status" value="1"/>
</dbReference>
<dbReference type="InterPro" id="IPR014721">
    <property type="entry name" value="Ribsml_uS5_D2-typ_fold_subgr"/>
</dbReference>
<dbReference type="EMBL" id="PFNG01000088">
    <property type="protein sequence ID" value="PIZ40491.1"/>
    <property type="molecule type" value="Genomic_DNA"/>
</dbReference>
<dbReference type="SMART" id="SM00889">
    <property type="entry name" value="EFG_IV"/>
    <property type="match status" value="1"/>
</dbReference>
<comment type="caution">
    <text evidence="6">The sequence shown here is derived from an EMBL/GenBank/DDBJ whole genome shotgun (WGS) entry which is preliminary data.</text>
</comment>
<dbReference type="Pfam" id="PF00679">
    <property type="entry name" value="EFG_C"/>
    <property type="match status" value="1"/>
</dbReference>
<dbReference type="Pfam" id="PF22042">
    <property type="entry name" value="EF-G_D2"/>
    <property type="match status" value="1"/>
</dbReference>
<dbReference type="InterPro" id="IPR053905">
    <property type="entry name" value="EF-G-like_DII"/>
</dbReference>
<keyword evidence="6" id="KW-0251">Elongation factor</keyword>
<dbReference type="Pfam" id="PF00009">
    <property type="entry name" value="GTP_EFTU"/>
    <property type="match status" value="1"/>
</dbReference>
<dbReference type="InterPro" id="IPR041095">
    <property type="entry name" value="EFG_II"/>
</dbReference>
<dbReference type="CDD" id="cd04170">
    <property type="entry name" value="EF-G_bact"/>
    <property type="match status" value="1"/>
</dbReference>
<dbReference type="SUPFAM" id="SSF52540">
    <property type="entry name" value="P-loop containing nucleoside triphosphate hydrolases"/>
    <property type="match status" value="1"/>
</dbReference>
<dbReference type="InterPro" id="IPR009000">
    <property type="entry name" value="Transl_B-barrel_sf"/>
</dbReference>
<dbReference type="FunFam" id="3.30.230.10:FF:000003">
    <property type="entry name" value="Elongation factor G"/>
    <property type="match status" value="1"/>
</dbReference>
<dbReference type="InterPro" id="IPR005225">
    <property type="entry name" value="Small_GTP-bd"/>
</dbReference>
<dbReference type="FunFam" id="3.30.70.240:FF:000001">
    <property type="entry name" value="Elongation factor G"/>
    <property type="match status" value="1"/>
</dbReference>
<dbReference type="SUPFAM" id="SSF54980">
    <property type="entry name" value="EF-G C-terminal domain-like"/>
    <property type="match status" value="2"/>
</dbReference>
<dbReference type="CDD" id="cd01434">
    <property type="entry name" value="EFG_mtEFG1_IV"/>
    <property type="match status" value="1"/>
</dbReference>
<evidence type="ECO:0000256" key="1">
    <source>
        <dbReference type="ARBA" id="ARBA00005870"/>
    </source>
</evidence>
<dbReference type="InterPro" id="IPR035647">
    <property type="entry name" value="EFG_III/V"/>
</dbReference>
<dbReference type="PRINTS" id="PR00315">
    <property type="entry name" value="ELONGATNFCT"/>
</dbReference>
<dbReference type="AlphaFoldDB" id="A0A2M7T8Y8"/>
<dbReference type="InterPro" id="IPR027417">
    <property type="entry name" value="P-loop_NTPase"/>
</dbReference>
<dbReference type="PANTHER" id="PTHR43261:SF6">
    <property type="entry name" value="ELONGATION FACTOR G-LIKE PROTEIN"/>
    <property type="match status" value="1"/>
</dbReference>
<dbReference type="SUPFAM" id="SSF54211">
    <property type="entry name" value="Ribosomal protein S5 domain 2-like"/>
    <property type="match status" value="1"/>
</dbReference>
<name>A0A2M7T8Y8_9ACTN</name>
<evidence type="ECO:0000259" key="5">
    <source>
        <dbReference type="PROSITE" id="PS51722"/>
    </source>
</evidence>
<dbReference type="InterPro" id="IPR000640">
    <property type="entry name" value="EFG_V-like"/>
</dbReference>
<dbReference type="InterPro" id="IPR009022">
    <property type="entry name" value="EFG_III"/>
</dbReference>
<dbReference type="InterPro" id="IPR004540">
    <property type="entry name" value="Transl_elong_EFG/EF2"/>
</dbReference>
<dbReference type="NCBIfam" id="NF009379">
    <property type="entry name" value="PRK12740.1-3"/>
    <property type="match status" value="1"/>
</dbReference>
<dbReference type="SUPFAM" id="SSF50447">
    <property type="entry name" value="Translation proteins"/>
    <property type="match status" value="1"/>
</dbReference>
<dbReference type="FunFam" id="2.40.30.10:FF:000006">
    <property type="entry name" value="Elongation factor G"/>
    <property type="match status" value="1"/>
</dbReference>
<dbReference type="Pfam" id="PF14492">
    <property type="entry name" value="EFG_III"/>
    <property type="match status" value="1"/>
</dbReference>
<dbReference type="InterPro" id="IPR047872">
    <property type="entry name" value="EFG_IV"/>
</dbReference>
<dbReference type="NCBIfam" id="TIGR00484">
    <property type="entry name" value="EF-G"/>
    <property type="match status" value="1"/>
</dbReference>
<dbReference type="Proteomes" id="UP000230956">
    <property type="component" value="Unassembled WGS sequence"/>
</dbReference>
<keyword evidence="3" id="KW-0342">GTP-binding</keyword>
<sequence>MKKYASANIRNVALAGHGGSGKTTIAEAMLFTTGAISRFGKVDEGNTTTDYDPEEIRRKFSINASLAPCEFNNHKINIVDTPGYADFIGEVYGALRAVDIAGIVVDAVSGLEVQTERVWGIADEYGLAKIVIVNRMDKENADFDETLRVMQEVYSDKVTPLQIPIGSEADFKGVIDVLKQKAYITNNGKTSIEDIPGDMADAAAAAREALIERIVESDDTLMEKYLEEGELSDAEVMSGIKKAVASGAVIPVTATAAFTSVGIEGLLNAIVDYLPSPVDRGAIAGIDPKSKENIERKPTESDPLAALVFKTVADPYVGKLSYFRVFSGSFKANSTVADSSRGKKERVGHVFVARGKTQEDVAELPAGDIGAVAKLVDAMTGDTLCDEGKAVILPPVKFPEPVISVAASAKTKGDEEKLGTSLNRLAEEDPTLTVKRDVETHQTVLSGMGDMHLDIITERLKRKFGVEAALSAPRIPFKETIKGNASVQGRHKKQSGGRGQFGDVWIKVEPRLRGEGFVFEDKIVGGVVPQQYRPAAEKGIREVMDQGILAGYPVVDIKVTLYDGSYHAVDSSEMAFKIAGSLAIKKGFMEAKPILLEPIMKVEVVVPDQYMGDVIGDLSSRRGKPLGSEPRGRNTTISALAPLAEMSTYASTLRSISSGRGAYHMEFDHYEEVPADTAKKIIEQYEKERAAGS</sequence>
<dbReference type="GO" id="GO:0005525">
    <property type="term" value="F:GTP binding"/>
    <property type="evidence" value="ECO:0007669"/>
    <property type="project" value="UniProtKB-UniRule"/>
</dbReference>
<proteinExistence type="inferred from homology"/>
<dbReference type="GO" id="GO:0032790">
    <property type="term" value="P:ribosome disassembly"/>
    <property type="evidence" value="ECO:0007669"/>
    <property type="project" value="TreeGrafter"/>
</dbReference>
<dbReference type="GO" id="GO:0003746">
    <property type="term" value="F:translation elongation factor activity"/>
    <property type="evidence" value="ECO:0007669"/>
    <property type="project" value="UniProtKB-UniRule"/>
</dbReference>
<dbReference type="Gene3D" id="3.30.70.870">
    <property type="entry name" value="Elongation Factor G (Translational Gtpase), domain 3"/>
    <property type="match status" value="1"/>
</dbReference>
<accession>A0A2M7T8Y8</accession>
<dbReference type="Gene3D" id="3.30.70.240">
    <property type="match status" value="1"/>
</dbReference>
<dbReference type="Gene3D" id="2.40.30.10">
    <property type="entry name" value="Translation factors"/>
    <property type="match status" value="1"/>
</dbReference>
<dbReference type="CDD" id="cd04088">
    <property type="entry name" value="EFG_mtEFG_II"/>
    <property type="match status" value="1"/>
</dbReference>
<evidence type="ECO:0000313" key="7">
    <source>
        <dbReference type="Proteomes" id="UP000230956"/>
    </source>
</evidence>
<dbReference type="GO" id="GO:0003924">
    <property type="term" value="F:GTPase activity"/>
    <property type="evidence" value="ECO:0007669"/>
    <property type="project" value="InterPro"/>
</dbReference>
<evidence type="ECO:0000256" key="4">
    <source>
        <dbReference type="NCBIfam" id="TIGR00484"/>
    </source>
</evidence>